<dbReference type="STRING" id="299467.A0A443S2F1"/>
<feature type="compositionally biased region" description="Polar residues" evidence="1">
    <location>
        <begin position="470"/>
        <end position="505"/>
    </location>
</feature>
<proteinExistence type="predicted"/>
<comment type="caution">
    <text evidence="2">The sequence shown here is derived from an EMBL/GenBank/DDBJ whole genome shotgun (WGS) entry which is preliminary data.</text>
</comment>
<protein>
    <submittedName>
        <fullName evidence="2">Activating molecule in BECN1-regulated autophagy protein 1-like protein</fullName>
    </submittedName>
</protein>
<dbReference type="Proteomes" id="UP000288716">
    <property type="component" value="Unassembled WGS sequence"/>
</dbReference>
<dbReference type="GO" id="GO:0000423">
    <property type="term" value="P:mitophagy"/>
    <property type="evidence" value="ECO:0007669"/>
    <property type="project" value="TreeGrafter"/>
</dbReference>
<sequence>MSTAALTTAIAHEHIQQVRQRVAEILERLVNVSGYRARLSNLRDQIYEVAERIATGSEPEFGTQRWDLLHCLWLVDMSIHLTRQMQRILAADYRLTQLTLSNSSLNSSSNNEERDRRSSTSSDSETQEPVHKRSKNSNTERETRTRSSHSSSPERRDPVPSTSSGITRPRYEYNRWLVRSRSSNSTNSPDVFTSGFSIPTVRVSGPESSDENQEQRSQRLRPRSPPLSEIHQVLNSSVNERFNVPFFGPQSSLNNPTMPSQHIWFSGGPLSAVSGFSDLRIIGGGGNFNYRIQCWNFSRCELPNLKDAQANLVVPKCRIHNDASVDISKSGDLLACLVPVDSSPSVNLCIYSLEKETFAQCFYVWTFGANAISVSLSPLSRYVVVGLTSPRSSQIYVYPPSTEPVTIAQVFKLSGHSKSTIPSFQHIRNIEVPRGDDVFNLNSICWLPNSGEGLIYGTNKGHLVICRPCSSESNRSPGFSRRSTTGTQTYPQRTGTLSIGTQTTDALPLPDSVEVSSDSD</sequence>
<feature type="region of interest" description="Disordered" evidence="1">
    <location>
        <begin position="470"/>
        <end position="520"/>
    </location>
</feature>
<dbReference type="PANTHER" id="PTHR22874">
    <property type="entry name" value="ACTIVATING MOLECULE IN BECN1-REGULATED AUTOPHAGY PROTEIN 1"/>
    <property type="match status" value="1"/>
</dbReference>
<evidence type="ECO:0000313" key="2">
    <source>
        <dbReference type="EMBL" id="RWS21664.1"/>
    </source>
</evidence>
<gene>
    <name evidence="2" type="ORF">B4U80_09186</name>
</gene>
<keyword evidence="3" id="KW-1185">Reference proteome</keyword>
<feature type="region of interest" description="Disordered" evidence="1">
    <location>
        <begin position="181"/>
        <end position="227"/>
    </location>
</feature>
<dbReference type="EMBL" id="NCKV01011309">
    <property type="protein sequence ID" value="RWS21664.1"/>
    <property type="molecule type" value="Genomic_DNA"/>
</dbReference>
<organism evidence="2 3">
    <name type="scientific">Leptotrombidium deliense</name>
    <dbReference type="NCBI Taxonomy" id="299467"/>
    <lineage>
        <taxon>Eukaryota</taxon>
        <taxon>Metazoa</taxon>
        <taxon>Ecdysozoa</taxon>
        <taxon>Arthropoda</taxon>
        <taxon>Chelicerata</taxon>
        <taxon>Arachnida</taxon>
        <taxon>Acari</taxon>
        <taxon>Acariformes</taxon>
        <taxon>Trombidiformes</taxon>
        <taxon>Prostigmata</taxon>
        <taxon>Anystina</taxon>
        <taxon>Parasitengona</taxon>
        <taxon>Trombiculoidea</taxon>
        <taxon>Trombiculidae</taxon>
        <taxon>Leptotrombidium</taxon>
    </lineage>
</organism>
<accession>A0A443S2F1</accession>
<dbReference type="GO" id="GO:0000045">
    <property type="term" value="P:autophagosome assembly"/>
    <property type="evidence" value="ECO:0007669"/>
    <property type="project" value="TreeGrafter"/>
</dbReference>
<evidence type="ECO:0000256" key="1">
    <source>
        <dbReference type="SAM" id="MobiDB-lite"/>
    </source>
</evidence>
<dbReference type="PANTHER" id="PTHR22874:SF1">
    <property type="entry name" value="ACTIVATING MOLECULE IN BECN1-REGULATED AUTOPHAGY PROTEIN 1"/>
    <property type="match status" value="1"/>
</dbReference>
<evidence type="ECO:0000313" key="3">
    <source>
        <dbReference type="Proteomes" id="UP000288716"/>
    </source>
</evidence>
<dbReference type="AlphaFoldDB" id="A0A443S2F1"/>
<feature type="region of interest" description="Disordered" evidence="1">
    <location>
        <begin position="102"/>
        <end position="168"/>
    </location>
</feature>
<dbReference type="VEuPathDB" id="VectorBase:LDEU010376"/>
<dbReference type="SUPFAM" id="SSF69322">
    <property type="entry name" value="Tricorn protease domain 2"/>
    <property type="match status" value="1"/>
</dbReference>
<dbReference type="GO" id="GO:1990756">
    <property type="term" value="F:ubiquitin-like ligase-substrate adaptor activity"/>
    <property type="evidence" value="ECO:0007669"/>
    <property type="project" value="TreeGrafter"/>
</dbReference>
<dbReference type="OrthoDB" id="6512960at2759"/>
<dbReference type="InterPro" id="IPR052596">
    <property type="entry name" value="AMBRA1_autophagy"/>
</dbReference>
<name>A0A443S2F1_9ACAR</name>
<reference evidence="2 3" key="1">
    <citation type="journal article" date="2018" name="Gigascience">
        <title>Genomes of trombidid mites reveal novel predicted allergens and laterally-transferred genes associated with secondary metabolism.</title>
        <authorList>
            <person name="Dong X."/>
            <person name="Chaisiri K."/>
            <person name="Xia D."/>
            <person name="Armstrong S.D."/>
            <person name="Fang Y."/>
            <person name="Donnelly M.J."/>
            <person name="Kadowaki T."/>
            <person name="McGarry J.W."/>
            <person name="Darby A.C."/>
            <person name="Makepeace B.L."/>
        </authorList>
    </citation>
    <scope>NUCLEOTIDE SEQUENCE [LARGE SCALE GENOMIC DNA]</scope>
    <source>
        <strain evidence="2">UoL-UT</strain>
    </source>
</reference>
<dbReference type="GO" id="GO:0080008">
    <property type="term" value="C:Cul4-RING E3 ubiquitin ligase complex"/>
    <property type="evidence" value="ECO:0007669"/>
    <property type="project" value="TreeGrafter"/>
</dbReference>
<feature type="compositionally biased region" description="Polar residues" evidence="1">
    <location>
        <begin position="181"/>
        <end position="197"/>
    </location>
</feature>